<dbReference type="PANTHER" id="PTHR43477">
    <property type="entry name" value="DIHYDROANTICAPSIN 7-DEHYDROGENASE"/>
    <property type="match status" value="1"/>
</dbReference>
<dbReference type="EMBL" id="CP134500">
    <property type="protein sequence ID" value="WNF28399.1"/>
    <property type="molecule type" value="Genomic_DNA"/>
</dbReference>
<gene>
    <name evidence="4" type="ORF">RI138_16975</name>
</gene>
<dbReference type="PRINTS" id="PR00081">
    <property type="entry name" value="GDHRDH"/>
</dbReference>
<comment type="similarity">
    <text evidence="1">Belongs to the short-chain dehydrogenases/reductases (SDR) family.</text>
</comment>
<dbReference type="InterPro" id="IPR057326">
    <property type="entry name" value="KR_dom"/>
</dbReference>
<evidence type="ECO:0000313" key="5">
    <source>
        <dbReference type="Proteomes" id="UP001303236"/>
    </source>
</evidence>
<keyword evidence="5" id="KW-1185">Reference proteome</keyword>
<name>A0ABY9VWW5_9ACTN</name>
<dbReference type="Proteomes" id="UP001303236">
    <property type="component" value="Chromosome"/>
</dbReference>
<evidence type="ECO:0000259" key="3">
    <source>
        <dbReference type="SMART" id="SM00822"/>
    </source>
</evidence>
<organism evidence="4 5">
    <name type="scientific">Streptomyces durocortorensis</name>
    <dbReference type="NCBI Taxonomy" id="2811104"/>
    <lineage>
        <taxon>Bacteria</taxon>
        <taxon>Bacillati</taxon>
        <taxon>Actinomycetota</taxon>
        <taxon>Actinomycetes</taxon>
        <taxon>Kitasatosporales</taxon>
        <taxon>Streptomycetaceae</taxon>
        <taxon>Streptomyces</taxon>
    </lineage>
</organism>
<feature type="domain" description="Ketoreductase" evidence="3">
    <location>
        <begin position="6"/>
        <end position="180"/>
    </location>
</feature>
<dbReference type="Pfam" id="PF13561">
    <property type="entry name" value="adh_short_C2"/>
    <property type="match status" value="1"/>
</dbReference>
<dbReference type="InterPro" id="IPR051122">
    <property type="entry name" value="SDR_DHRS6-like"/>
</dbReference>
<evidence type="ECO:0000256" key="2">
    <source>
        <dbReference type="ARBA" id="ARBA00023002"/>
    </source>
</evidence>
<keyword evidence="2" id="KW-0560">Oxidoreductase</keyword>
<dbReference type="Gene3D" id="3.40.50.720">
    <property type="entry name" value="NAD(P)-binding Rossmann-like Domain"/>
    <property type="match status" value="1"/>
</dbReference>
<dbReference type="InterPro" id="IPR036291">
    <property type="entry name" value="NAD(P)-bd_dom_sf"/>
</dbReference>
<dbReference type="SMART" id="SM00822">
    <property type="entry name" value="PKS_KR"/>
    <property type="match status" value="1"/>
</dbReference>
<dbReference type="SUPFAM" id="SSF51735">
    <property type="entry name" value="NAD(P)-binding Rossmann-fold domains"/>
    <property type="match status" value="1"/>
</dbReference>
<evidence type="ECO:0000313" key="4">
    <source>
        <dbReference type="EMBL" id="WNF28399.1"/>
    </source>
</evidence>
<dbReference type="PANTHER" id="PTHR43477:SF1">
    <property type="entry name" value="DIHYDROANTICAPSIN 7-DEHYDROGENASE"/>
    <property type="match status" value="1"/>
</dbReference>
<dbReference type="CDD" id="cd05233">
    <property type="entry name" value="SDR_c"/>
    <property type="match status" value="1"/>
</dbReference>
<reference evidence="4 5" key="1">
    <citation type="submission" date="2023-09" db="EMBL/GenBank/DDBJ databases">
        <title>Genome completion map analysis of the actinomycetes C11-1.</title>
        <authorList>
            <person name="Qin P."/>
            <person name="Guan P."/>
        </authorList>
    </citation>
    <scope>NUCLEOTIDE SEQUENCE [LARGE SCALE GENOMIC DNA]</scope>
    <source>
        <strain evidence="4 5">C11-1</strain>
    </source>
</reference>
<proteinExistence type="inferred from homology"/>
<evidence type="ECO:0000256" key="1">
    <source>
        <dbReference type="ARBA" id="ARBA00006484"/>
    </source>
</evidence>
<sequence>MTISGTTVLITGAGAGIGLATARLAAERGAHVVLTDRNEDAVRQAAETIGGRAEYRVLDVTDPASIDAAVGSLERVDHVFTSAAGITVGPFEELGEDDFRRFFEIKWWGQYRVLKAALPRIPRATGSVTLMSGYLYRKPELGYSAFAAVNGAIEGLVKSLTHELAPLRVNALAPGPVDTHASRMPADEHAAYRESVSRRLPVARPGEADELAHAALFLMENTFTTGITLDIDGGIR</sequence>
<protein>
    <submittedName>
        <fullName evidence="4">SDR family oxidoreductase</fullName>
    </submittedName>
</protein>
<accession>A0ABY9VWW5</accession>
<dbReference type="InterPro" id="IPR002347">
    <property type="entry name" value="SDR_fam"/>
</dbReference>